<dbReference type="InterPro" id="IPR000120">
    <property type="entry name" value="Amidase"/>
</dbReference>
<comment type="similarity">
    <text evidence="1">Belongs to the amidase family.</text>
</comment>
<dbReference type="Pfam" id="PF01425">
    <property type="entry name" value="Amidase"/>
    <property type="match status" value="1"/>
</dbReference>
<gene>
    <name evidence="3" type="ORF">E1832_09230</name>
</gene>
<feature type="domain" description="Amidase" evidence="2">
    <location>
        <begin position="26"/>
        <end position="449"/>
    </location>
</feature>
<keyword evidence="3" id="KW-0378">Hydrolase</keyword>
<dbReference type="InterPro" id="IPR020556">
    <property type="entry name" value="Amidase_CS"/>
</dbReference>
<dbReference type="RefSeq" id="WP_133359456.1">
    <property type="nucleotide sequence ID" value="NZ_SMUV01000062.1"/>
</dbReference>
<dbReference type="EC" id="3.5.1.4" evidence="3"/>
<dbReference type="PANTHER" id="PTHR11895">
    <property type="entry name" value="TRANSAMIDASE"/>
    <property type="match status" value="1"/>
</dbReference>
<proteinExistence type="inferred from homology"/>
<protein>
    <submittedName>
        <fullName evidence="3">Amidase</fullName>
        <ecNumber evidence="3">3.5.1.4</ecNumber>
    </submittedName>
</protein>
<name>A0A4R5VAH7_9RHOB</name>
<dbReference type="AlphaFoldDB" id="A0A4R5VAH7"/>
<dbReference type="Gene3D" id="3.90.1300.10">
    <property type="entry name" value="Amidase signature (AS) domain"/>
    <property type="match status" value="1"/>
</dbReference>
<evidence type="ECO:0000259" key="2">
    <source>
        <dbReference type="Pfam" id="PF01425"/>
    </source>
</evidence>
<dbReference type="InterPro" id="IPR023631">
    <property type="entry name" value="Amidase_dom"/>
</dbReference>
<dbReference type="PANTHER" id="PTHR11895:SF7">
    <property type="entry name" value="GLUTAMYL-TRNA(GLN) AMIDOTRANSFERASE SUBUNIT A, MITOCHONDRIAL"/>
    <property type="match status" value="1"/>
</dbReference>
<dbReference type="SUPFAM" id="SSF75304">
    <property type="entry name" value="Amidase signature (AS) enzymes"/>
    <property type="match status" value="1"/>
</dbReference>
<reference evidence="3 4" key="1">
    <citation type="submission" date="2019-03" db="EMBL/GenBank/DDBJ databases">
        <title>Ruegeria lutea sp. nov., a novel strain, isolated from marine sediment, the Masan Bay, South Korea.</title>
        <authorList>
            <person name="Kim J."/>
            <person name="Kim D.-Y."/>
            <person name="Lee S.-S."/>
        </authorList>
    </citation>
    <scope>NUCLEOTIDE SEQUENCE [LARGE SCALE GENOMIC DNA]</scope>
    <source>
        <strain evidence="3 4">318-1</strain>
    </source>
</reference>
<comment type="caution">
    <text evidence="3">The sequence shown here is derived from an EMBL/GenBank/DDBJ whole genome shotgun (WGS) entry which is preliminary data.</text>
</comment>
<dbReference type="PROSITE" id="PS00571">
    <property type="entry name" value="AMIDASES"/>
    <property type="match status" value="1"/>
</dbReference>
<dbReference type="GO" id="GO:0004040">
    <property type="term" value="F:amidase activity"/>
    <property type="evidence" value="ECO:0007669"/>
    <property type="project" value="UniProtKB-EC"/>
</dbReference>
<dbReference type="Proteomes" id="UP000295301">
    <property type="component" value="Unassembled WGS sequence"/>
</dbReference>
<dbReference type="InterPro" id="IPR036928">
    <property type="entry name" value="AS_sf"/>
</dbReference>
<keyword evidence="4" id="KW-1185">Reference proteome</keyword>
<organism evidence="3 4">
    <name type="scientific">Antarcticimicrobium luteum</name>
    <dbReference type="NCBI Taxonomy" id="2547397"/>
    <lineage>
        <taxon>Bacteria</taxon>
        <taxon>Pseudomonadati</taxon>
        <taxon>Pseudomonadota</taxon>
        <taxon>Alphaproteobacteria</taxon>
        <taxon>Rhodobacterales</taxon>
        <taxon>Paracoccaceae</taxon>
        <taxon>Antarcticimicrobium</taxon>
    </lineage>
</organism>
<accession>A0A4R5VAH7</accession>
<sequence length="463" mass="48396">MKELWNLTASEITAQIRAGDLTARAVTEAVLGRIDTANGAANAIVDRCDDAALAAADAVDAARAAGQALGPLAGVPVTIKVNVDQTGHATTNGLRIQKDLIAARDNPVVANMRKAGAVIVGRTNTPAFSLRWFTRNSLHGATKNPRNHALTPGGSSGGAAAAVAAGMGPLAHGTDIAGSIRYPAYACGLHGLRPSLGRVPAFNFTGQDRHIGGQLMAVSGPIARSIADLRLGLEAMAQPDLRDAWYMPAPMRGPDAPRRAALCLAPDGMQVAPEIKAALRAAAARLEAAGWLVEEQDTPPLHEAMMHQLTLWLTDTRRSGEEAIRTEDDPDANLVHARLSAVCPAVDVNGLMDALQARSRLARDWRAFLSDWPVLLCPVSGELPFADQRDVASQADFDAVLAAQMPQIGLPFMGLPGLTVTTGTVEGPNGPTPVGVQLVANQFREDLLLDAGEAIADTVAVAS</sequence>
<dbReference type="OrthoDB" id="9777859at2"/>
<evidence type="ECO:0000313" key="4">
    <source>
        <dbReference type="Proteomes" id="UP000295301"/>
    </source>
</evidence>
<evidence type="ECO:0000256" key="1">
    <source>
        <dbReference type="ARBA" id="ARBA00009199"/>
    </source>
</evidence>
<evidence type="ECO:0000313" key="3">
    <source>
        <dbReference type="EMBL" id="TDK48964.1"/>
    </source>
</evidence>
<dbReference type="EMBL" id="SMUV01000062">
    <property type="protein sequence ID" value="TDK48964.1"/>
    <property type="molecule type" value="Genomic_DNA"/>
</dbReference>
<dbReference type="NCBIfam" id="NF005687">
    <property type="entry name" value="PRK07487.1"/>
    <property type="match status" value="1"/>
</dbReference>